<sequence length="38" mass="3891">MVTGSMRAPCGGKESGHKQKESRGQGLSFCPHGAVGMS</sequence>
<dbReference type="AlphaFoldDB" id="Q9RUH4"/>
<evidence type="ECO:0000256" key="1">
    <source>
        <dbReference type="SAM" id="MobiDB-lite"/>
    </source>
</evidence>
<dbReference type="PIR" id="G75398">
    <property type="entry name" value="G75398"/>
</dbReference>
<accession>Q9RUH4</accession>
<reference evidence="2 3" key="1">
    <citation type="journal article" date="1999" name="Science">
        <title>Genome sequence of the radioresistant bacterium Deinococcus radiodurans R1.</title>
        <authorList>
            <person name="White O."/>
            <person name="Eisen J.A."/>
            <person name="Heidelberg J.F."/>
            <person name="Hickey E.K."/>
            <person name="Peterson J.D."/>
            <person name="Dodson R.J."/>
            <person name="Haft D.H."/>
            <person name="Gwinn M.L."/>
            <person name="Nelson W.C."/>
            <person name="Richardson D.L."/>
            <person name="Moffat K.S."/>
            <person name="Qin H."/>
            <person name="Jiang L."/>
            <person name="Pamphile W."/>
            <person name="Crosby M."/>
            <person name="Shen M."/>
            <person name="Vamathevan J.J."/>
            <person name="Lam P."/>
            <person name="McDonald L."/>
            <person name="Utterback T."/>
            <person name="Zalewski C."/>
            <person name="Makarova K.S."/>
            <person name="Aravind L."/>
            <person name="Daly M.J."/>
            <person name="Minton K.W."/>
            <person name="Fleischmann R.D."/>
            <person name="Ketchum K.A."/>
            <person name="Nelson K.E."/>
            <person name="Salzberg S."/>
            <person name="Smith H.O."/>
            <person name="Venter J.C."/>
            <person name="Fraser C.M."/>
        </authorList>
    </citation>
    <scope>NUCLEOTIDE SEQUENCE [LARGE SCALE GENOMIC DNA]</scope>
    <source>
        <strain evidence="3">ATCC 13939 / DSM 20539 / JCM 16871 / LMG 4051 / NBRC 15346 / NCIMB 9279 / R1 / VKM B-1422</strain>
    </source>
</reference>
<feature type="region of interest" description="Disordered" evidence="1">
    <location>
        <begin position="1"/>
        <end position="38"/>
    </location>
</feature>
<dbReference type="InParanoid" id="Q9RUH4"/>
<dbReference type="HOGENOM" id="CLU_3327142_0_0_0"/>
<name>Q9RUH4_DEIRA</name>
<dbReference type="KEGG" id="dra:DR_1412"/>
<keyword evidence="3" id="KW-1185">Reference proteome</keyword>
<dbReference type="Proteomes" id="UP000002524">
    <property type="component" value="Chromosome 1"/>
</dbReference>
<evidence type="ECO:0000313" key="2">
    <source>
        <dbReference type="EMBL" id="AAF10978.1"/>
    </source>
</evidence>
<protein>
    <submittedName>
        <fullName evidence="2">Uncharacterized protein</fullName>
    </submittedName>
</protein>
<proteinExistence type="predicted"/>
<feature type="compositionally biased region" description="Basic and acidic residues" evidence="1">
    <location>
        <begin position="14"/>
        <end position="23"/>
    </location>
</feature>
<organism evidence="2 3">
    <name type="scientific">Deinococcus radiodurans (strain ATCC 13939 / DSM 20539 / JCM 16871 / CCUG 27074 / LMG 4051 / NBRC 15346 / NCIMB 9279 / VKM B-1422 / R1)</name>
    <dbReference type="NCBI Taxonomy" id="243230"/>
    <lineage>
        <taxon>Bacteria</taxon>
        <taxon>Thermotogati</taxon>
        <taxon>Deinococcota</taxon>
        <taxon>Deinococci</taxon>
        <taxon>Deinococcales</taxon>
        <taxon>Deinococcaceae</taxon>
        <taxon>Deinococcus</taxon>
    </lineage>
</organism>
<dbReference type="EMBL" id="AE000513">
    <property type="protein sequence ID" value="AAF10978.1"/>
    <property type="molecule type" value="Genomic_DNA"/>
</dbReference>
<evidence type="ECO:0000313" key="3">
    <source>
        <dbReference type="Proteomes" id="UP000002524"/>
    </source>
</evidence>
<dbReference type="EnsemblBacteria" id="AAF10978">
    <property type="protein sequence ID" value="AAF10978"/>
    <property type="gene ID" value="DR_1412"/>
</dbReference>
<dbReference type="PaxDb" id="243230-DR_1412"/>
<gene>
    <name evidence="2" type="ordered locus">DR_1412</name>
</gene>